<dbReference type="Proteomes" id="UP000002058">
    <property type="component" value="Unassembled WGS sequence"/>
</dbReference>
<evidence type="ECO:0000256" key="1">
    <source>
        <dbReference type="ARBA" id="ARBA00004574"/>
    </source>
</evidence>
<dbReference type="VEuPathDB" id="FungiDB:UREG_06464"/>
<keyword evidence="3" id="KW-0779">Telomere</keyword>
<dbReference type="InParanoid" id="C4JV72"/>
<dbReference type="GO" id="GO:0000781">
    <property type="term" value="C:chromosome, telomeric region"/>
    <property type="evidence" value="ECO:0007669"/>
    <property type="project" value="UniProtKB-SubCell"/>
</dbReference>
<evidence type="ECO:0000256" key="3">
    <source>
        <dbReference type="ARBA" id="ARBA00022895"/>
    </source>
</evidence>
<dbReference type="OrthoDB" id="77828at2759"/>
<organism evidence="6 7">
    <name type="scientific">Uncinocarpus reesii (strain UAMH 1704)</name>
    <dbReference type="NCBI Taxonomy" id="336963"/>
    <lineage>
        <taxon>Eukaryota</taxon>
        <taxon>Fungi</taxon>
        <taxon>Dikarya</taxon>
        <taxon>Ascomycota</taxon>
        <taxon>Pezizomycotina</taxon>
        <taxon>Eurotiomycetes</taxon>
        <taxon>Eurotiomycetidae</taxon>
        <taxon>Onygenales</taxon>
        <taxon>Onygenaceae</taxon>
        <taxon>Uncinocarpus</taxon>
    </lineage>
</organism>
<dbReference type="AlphaFoldDB" id="C4JV72"/>
<dbReference type="HOGENOM" id="CLU_054798_1_1_1"/>
<dbReference type="EMBL" id="CH476618">
    <property type="protein sequence ID" value="EEP81599.1"/>
    <property type="molecule type" value="Genomic_DNA"/>
</dbReference>
<reference evidence="7" key="1">
    <citation type="journal article" date="2009" name="Genome Res.">
        <title>Comparative genomic analyses of the human fungal pathogens Coccidioides and their relatives.</title>
        <authorList>
            <person name="Sharpton T.J."/>
            <person name="Stajich J.E."/>
            <person name="Rounsley S.D."/>
            <person name="Gardner M.J."/>
            <person name="Wortman J.R."/>
            <person name="Jordar V.S."/>
            <person name="Maiti R."/>
            <person name="Kodira C.D."/>
            <person name="Neafsey D.E."/>
            <person name="Zeng Q."/>
            <person name="Hung C.-Y."/>
            <person name="McMahan C."/>
            <person name="Muszewska A."/>
            <person name="Grynberg M."/>
            <person name="Mandel M.A."/>
            <person name="Kellner E.M."/>
            <person name="Barker B.M."/>
            <person name="Galgiani J.N."/>
            <person name="Orbach M.J."/>
            <person name="Kirkland T.N."/>
            <person name="Cole G.T."/>
            <person name="Henn M.R."/>
            <person name="Birren B.W."/>
            <person name="Taylor J.W."/>
        </authorList>
    </citation>
    <scope>NUCLEOTIDE SEQUENCE [LARGE SCALE GENOMIC DNA]</scope>
    <source>
        <strain evidence="7">UAMH 1704</strain>
    </source>
</reference>
<comment type="subcellular location">
    <subcellularLocation>
        <location evidence="1">Chromosome</location>
        <location evidence="1">Telomere</location>
    </subcellularLocation>
</comment>
<evidence type="ECO:0000313" key="7">
    <source>
        <dbReference type="Proteomes" id="UP000002058"/>
    </source>
</evidence>
<feature type="compositionally biased region" description="Basic and acidic residues" evidence="4">
    <location>
        <begin position="172"/>
        <end position="189"/>
    </location>
</feature>
<dbReference type="InterPro" id="IPR018856">
    <property type="entry name" value="Stn1_N"/>
</dbReference>
<evidence type="ECO:0000256" key="4">
    <source>
        <dbReference type="SAM" id="MobiDB-lite"/>
    </source>
</evidence>
<dbReference type="OMA" id="FCFKASP"/>
<gene>
    <name evidence="6" type="ORF">UREG_06464</name>
</gene>
<dbReference type="KEGG" id="ure:UREG_06464"/>
<sequence length="241" mass="28688">MAPDPLSNMESSGREKLIGQNIYFHKNLPIQYLCLAGIVVSRDEKVRRTILVLDDSTGHTIEVVCSKYTPPPDQPLPPSRNGNGPDPSITHLTSATRVPLDISPLRPGVVAKLKGTITRFHGTLQLHLERYVLLHDTNAEVQFWQERTRYFVQVLSVPWVLSAEEVERLRREDVREEEEKRRKKQEREMSRHRRERKVVEREERDRMRIERRYEREEVLRRKYAERCREENRVFKEERGRR</sequence>
<dbReference type="CDD" id="cd03524">
    <property type="entry name" value="RPA2_OBF_family"/>
    <property type="match status" value="1"/>
</dbReference>
<dbReference type="Gene3D" id="2.40.50.140">
    <property type="entry name" value="Nucleic acid-binding proteins"/>
    <property type="match status" value="1"/>
</dbReference>
<feature type="region of interest" description="Disordered" evidence="4">
    <location>
        <begin position="172"/>
        <end position="204"/>
    </location>
</feature>
<name>C4JV72_UNCRE</name>
<proteinExistence type="predicted"/>
<accession>C4JV72</accession>
<dbReference type="GeneID" id="8442896"/>
<dbReference type="InterPro" id="IPR012340">
    <property type="entry name" value="NA-bd_OB-fold"/>
</dbReference>
<feature type="compositionally biased region" description="Pro residues" evidence="4">
    <location>
        <begin position="69"/>
        <end position="78"/>
    </location>
</feature>
<evidence type="ECO:0000256" key="2">
    <source>
        <dbReference type="ARBA" id="ARBA00022454"/>
    </source>
</evidence>
<protein>
    <recommendedName>
        <fullName evidence="5">CST complex subunit Stn1 N-terminal domain-containing protein</fullName>
    </recommendedName>
</protein>
<keyword evidence="2" id="KW-0158">Chromosome</keyword>
<dbReference type="Pfam" id="PF10451">
    <property type="entry name" value="Stn1"/>
    <property type="match status" value="1"/>
</dbReference>
<evidence type="ECO:0000313" key="6">
    <source>
        <dbReference type="EMBL" id="EEP81599.1"/>
    </source>
</evidence>
<evidence type="ECO:0000259" key="5">
    <source>
        <dbReference type="Pfam" id="PF10451"/>
    </source>
</evidence>
<dbReference type="SUPFAM" id="SSF50249">
    <property type="entry name" value="Nucleic acid-binding proteins"/>
    <property type="match status" value="1"/>
</dbReference>
<feature type="region of interest" description="Disordered" evidence="4">
    <location>
        <begin position="67"/>
        <end position="91"/>
    </location>
</feature>
<dbReference type="RefSeq" id="XP_002583497.1">
    <property type="nucleotide sequence ID" value="XM_002583451.1"/>
</dbReference>
<feature type="domain" description="CST complex subunit Stn1 N-terminal" evidence="5">
    <location>
        <begin position="20"/>
        <end position="67"/>
    </location>
</feature>
<keyword evidence="7" id="KW-1185">Reference proteome</keyword>
<dbReference type="eggNOG" id="ENOG502RY83">
    <property type="taxonomic scope" value="Eukaryota"/>
</dbReference>